<evidence type="ECO:0000313" key="2">
    <source>
        <dbReference type="EnsemblMetazoa" id="ASIC002032-PA"/>
    </source>
</evidence>
<dbReference type="EMBL" id="KE524498">
    <property type="protein sequence ID" value="KFB35402.1"/>
    <property type="molecule type" value="Genomic_DNA"/>
</dbReference>
<gene>
    <name evidence="1" type="ORF">ZHAS_00002032</name>
</gene>
<dbReference type="EnsemblMetazoa" id="ASIC002032-RA">
    <property type="protein sequence ID" value="ASIC002032-PA"/>
    <property type="gene ID" value="ASIC002032"/>
</dbReference>
<keyword evidence="3" id="KW-1185">Reference proteome</keyword>
<dbReference type="AlphaFoldDB" id="A0A084VBQ8"/>
<sequence>MGSYPTLGLSWHTPQTKNFACGPQQDSVGVENSRFNLAGDPIPVPFGIGCSGGPQNICIVRNRMFSLRFHQKLTVTALQQQTYAALQQPEQTFYGAAILKEKAFH</sequence>
<protein>
    <submittedName>
        <fullName evidence="1 2">Uncharacterized protein</fullName>
    </submittedName>
</protein>
<proteinExistence type="predicted"/>
<dbReference type="VEuPathDB" id="VectorBase:ASIC002032"/>
<evidence type="ECO:0000313" key="1">
    <source>
        <dbReference type="EMBL" id="KFB35402.1"/>
    </source>
</evidence>
<accession>A0A084VBQ8</accession>
<evidence type="ECO:0000313" key="3">
    <source>
        <dbReference type="Proteomes" id="UP000030765"/>
    </source>
</evidence>
<organism evidence="1">
    <name type="scientific">Anopheles sinensis</name>
    <name type="common">Mosquito</name>
    <dbReference type="NCBI Taxonomy" id="74873"/>
    <lineage>
        <taxon>Eukaryota</taxon>
        <taxon>Metazoa</taxon>
        <taxon>Ecdysozoa</taxon>
        <taxon>Arthropoda</taxon>
        <taxon>Hexapoda</taxon>
        <taxon>Insecta</taxon>
        <taxon>Pterygota</taxon>
        <taxon>Neoptera</taxon>
        <taxon>Endopterygota</taxon>
        <taxon>Diptera</taxon>
        <taxon>Nematocera</taxon>
        <taxon>Culicoidea</taxon>
        <taxon>Culicidae</taxon>
        <taxon>Anophelinae</taxon>
        <taxon>Anopheles</taxon>
    </lineage>
</organism>
<name>A0A084VBQ8_ANOSI</name>
<reference evidence="1 3" key="1">
    <citation type="journal article" date="2014" name="BMC Genomics">
        <title>Genome sequence of Anopheles sinensis provides insight into genetics basis of mosquito competence for malaria parasites.</title>
        <authorList>
            <person name="Zhou D."/>
            <person name="Zhang D."/>
            <person name="Ding G."/>
            <person name="Shi L."/>
            <person name="Hou Q."/>
            <person name="Ye Y."/>
            <person name="Xu Y."/>
            <person name="Zhou H."/>
            <person name="Xiong C."/>
            <person name="Li S."/>
            <person name="Yu J."/>
            <person name="Hong S."/>
            <person name="Yu X."/>
            <person name="Zou P."/>
            <person name="Chen C."/>
            <person name="Chang X."/>
            <person name="Wang W."/>
            <person name="Lv Y."/>
            <person name="Sun Y."/>
            <person name="Ma L."/>
            <person name="Shen B."/>
            <person name="Zhu C."/>
        </authorList>
    </citation>
    <scope>NUCLEOTIDE SEQUENCE [LARGE SCALE GENOMIC DNA]</scope>
</reference>
<dbReference type="EMBL" id="ATLV01009029">
    <property type="status" value="NOT_ANNOTATED_CDS"/>
    <property type="molecule type" value="Genomic_DNA"/>
</dbReference>
<dbReference type="Proteomes" id="UP000030765">
    <property type="component" value="Unassembled WGS sequence"/>
</dbReference>
<reference evidence="2" key="2">
    <citation type="submission" date="2020-05" db="UniProtKB">
        <authorList>
            <consortium name="EnsemblMetazoa"/>
        </authorList>
    </citation>
    <scope>IDENTIFICATION</scope>
</reference>